<comment type="caution">
    <text evidence="3">The sequence shown here is derived from an EMBL/GenBank/DDBJ whole genome shotgun (WGS) entry which is preliminary data.</text>
</comment>
<keyword evidence="2" id="KW-0472">Membrane</keyword>
<feature type="compositionally biased region" description="Polar residues" evidence="1">
    <location>
        <begin position="205"/>
        <end position="214"/>
    </location>
</feature>
<gene>
    <name evidence="3" type="ORF">F5878DRAFT_600856</name>
</gene>
<evidence type="ECO:0000256" key="2">
    <source>
        <dbReference type="SAM" id="Phobius"/>
    </source>
</evidence>
<accession>A0AA38PL10</accession>
<dbReference type="Proteomes" id="UP001163846">
    <property type="component" value="Unassembled WGS sequence"/>
</dbReference>
<protein>
    <submittedName>
        <fullName evidence="3">Uncharacterized protein</fullName>
    </submittedName>
</protein>
<feature type="transmembrane region" description="Helical" evidence="2">
    <location>
        <begin position="105"/>
        <end position="123"/>
    </location>
</feature>
<sequence length="262" mass="29004">MSFESNDALKTWKSLSPQERTQLHRLSAEMSFHPRLIKDEAASRKLLAPALATGSISERDYAYTATRLGSLTNFYYFNYHHVGPAITAIVLCETGLLGWRKRPSAFIRGFFLFPIAFATATLATQSAIARRIDLIWEGLDNPTNVGKAIHSRLRNKDTDIYPDSSRSEELAPEFAPDTVDFSPEVEPSEVPSPSTAPSAASTPSQVNPTISKSSSRWEEIRAASNGKGTPSTWDEIRQHHERPHVPVTHGSEGRGPSENDKE</sequence>
<evidence type="ECO:0000256" key="1">
    <source>
        <dbReference type="SAM" id="MobiDB-lite"/>
    </source>
</evidence>
<organism evidence="3 4">
    <name type="scientific">Lentinula raphanica</name>
    <dbReference type="NCBI Taxonomy" id="153919"/>
    <lineage>
        <taxon>Eukaryota</taxon>
        <taxon>Fungi</taxon>
        <taxon>Dikarya</taxon>
        <taxon>Basidiomycota</taxon>
        <taxon>Agaricomycotina</taxon>
        <taxon>Agaricomycetes</taxon>
        <taxon>Agaricomycetidae</taxon>
        <taxon>Agaricales</taxon>
        <taxon>Marasmiineae</taxon>
        <taxon>Omphalotaceae</taxon>
        <taxon>Lentinula</taxon>
    </lineage>
</organism>
<feature type="compositionally biased region" description="Basic and acidic residues" evidence="1">
    <location>
        <begin position="157"/>
        <end position="169"/>
    </location>
</feature>
<name>A0AA38PL10_9AGAR</name>
<dbReference type="EMBL" id="MU805945">
    <property type="protein sequence ID" value="KAJ3844897.1"/>
    <property type="molecule type" value="Genomic_DNA"/>
</dbReference>
<reference evidence="3" key="1">
    <citation type="submission" date="2022-08" db="EMBL/GenBank/DDBJ databases">
        <authorList>
            <consortium name="DOE Joint Genome Institute"/>
            <person name="Min B."/>
            <person name="Riley R."/>
            <person name="Sierra-Patev S."/>
            <person name="Naranjo-Ortiz M."/>
            <person name="Looney B."/>
            <person name="Konkel Z."/>
            <person name="Slot J.C."/>
            <person name="Sakamoto Y."/>
            <person name="Steenwyk J.L."/>
            <person name="Rokas A."/>
            <person name="Carro J."/>
            <person name="Camarero S."/>
            <person name="Ferreira P."/>
            <person name="Molpeceres G."/>
            <person name="Ruiz-Duenas F.J."/>
            <person name="Serrano A."/>
            <person name="Henrissat B."/>
            <person name="Drula E."/>
            <person name="Hughes K.W."/>
            <person name="Mata J.L."/>
            <person name="Ishikawa N.K."/>
            <person name="Vargas-Isla R."/>
            <person name="Ushijima S."/>
            <person name="Smith C.A."/>
            <person name="Ahrendt S."/>
            <person name="Andreopoulos W."/>
            <person name="He G."/>
            <person name="Labutti K."/>
            <person name="Lipzen A."/>
            <person name="Ng V."/>
            <person name="Sandor L."/>
            <person name="Barry K."/>
            <person name="Martinez A.T."/>
            <person name="Xiao Y."/>
            <person name="Gibbons J.G."/>
            <person name="Terashima K."/>
            <person name="Hibbett D.S."/>
            <person name="Grigoriev I.V."/>
        </authorList>
    </citation>
    <scope>NUCLEOTIDE SEQUENCE</scope>
    <source>
        <strain evidence="3">TFB9207</strain>
    </source>
</reference>
<evidence type="ECO:0000313" key="4">
    <source>
        <dbReference type="Proteomes" id="UP001163846"/>
    </source>
</evidence>
<dbReference type="AlphaFoldDB" id="A0AA38PL10"/>
<feature type="compositionally biased region" description="Basic and acidic residues" evidence="1">
    <location>
        <begin position="251"/>
        <end position="262"/>
    </location>
</feature>
<keyword evidence="4" id="KW-1185">Reference proteome</keyword>
<keyword evidence="2" id="KW-0812">Transmembrane</keyword>
<feature type="region of interest" description="Disordered" evidence="1">
    <location>
        <begin position="157"/>
        <end position="262"/>
    </location>
</feature>
<feature type="compositionally biased region" description="Low complexity" evidence="1">
    <location>
        <begin position="182"/>
        <end position="204"/>
    </location>
</feature>
<proteinExistence type="predicted"/>
<keyword evidence="2" id="KW-1133">Transmembrane helix</keyword>
<evidence type="ECO:0000313" key="3">
    <source>
        <dbReference type="EMBL" id="KAJ3844897.1"/>
    </source>
</evidence>